<accession>A0AAW1KCQ2</accession>
<dbReference type="Pfam" id="PF11976">
    <property type="entry name" value="Rad60-SLD"/>
    <property type="match status" value="1"/>
</dbReference>
<dbReference type="InterPro" id="IPR000626">
    <property type="entry name" value="Ubiquitin-like_dom"/>
</dbReference>
<dbReference type="Gene3D" id="3.10.20.90">
    <property type="entry name" value="Phosphatidylinositol 3-kinase Catalytic Subunit, Chain A, domain 1"/>
    <property type="match status" value="2"/>
</dbReference>
<reference evidence="3" key="1">
    <citation type="submission" date="2024-03" db="EMBL/GenBank/DDBJ databases">
        <title>WGS assembly of Saponaria officinalis var. Norfolk2.</title>
        <authorList>
            <person name="Jenkins J."/>
            <person name="Shu S."/>
            <person name="Grimwood J."/>
            <person name="Barry K."/>
            <person name="Goodstein D."/>
            <person name="Schmutz J."/>
            <person name="Leebens-Mack J."/>
            <person name="Osbourn A."/>
        </authorList>
    </citation>
    <scope>NUCLEOTIDE SEQUENCE [LARGE SCALE GENOMIC DNA]</scope>
    <source>
        <strain evidence="3">JIC</strain>
    </source>
</reference>
<dbReference type="AlphaFoldDB" id="A0AAW1KCQ2"/>
<sequence>MRNWHQPTQDEDDYYEEDDLEHYSDEEEKQEELLGQKAESKSIIVKVKKVQCSEKDELSMKIDKDVELKWLMLRYCSKFGMNQWSHKFMFNGVRVRETDTPLRLSMLDNDIISVFPPDLHHGPLLPQIKRQFSDVKAGKHVSISFFYDGLLLEEYNEGHCAAALNMEDGDIIDAFDFRESSPSVKIITPINRQLTLKLIDSYNGRVYPIKTTGKTTLEQVTREHAKYFGLKPERISLFYCGRRLYGDFTVEEEHLFDGCPIQCEMN</sequence>
<keyword evidence="4" id="KW-1185">Reference proteome</keyword>
<dbReference type="PANTHER" id="PTHR10562">
    <property type="entry name" value="SMALL UBIQUITIN-RELATED MODIFIER"/>
    <property type="match status" value="1"/>
</dbReference>
<evidence type="ECO:0000313" key="3">
    <source>
        <dbReference type="EMBL" id="KAK9716166.1"/>
    </source>
</evidence>
<dbReference type="SUPFAM" id="SSF54236">
    <property type="entry name" value="Ubiquitin-like"/>
    <property type="match status" value="2"/>
</dbReference>
<proteinExistence type="predicted"/>
<evidence type="ECO:0000256" key="1">
    <source>
        <dbReference type="SAM" id="MobiDB-lite"/>
    </source>
</evidence>
<dbReference type="PROSITE" id="PS50053">
    <property type="entry name" value="UBIQUITIN_2"/>
    <property type="match status" value="1"/>
</dbReference>
<evidence type="ECO:0000259" key="2">
    <source>
        <dbReference type="PROSITE" id="PS50053"/>
    </source>
</evidence>
<evidence type="ECO:0000313" key="4">
    <source>
        <dbReference type="Proteomes" id="UP001443914"/>
    </source>
</evidence>
<name>A0AAW1KCQ2_SAPOF</name>
<feature type="region of interest" description="Disordered" evidence="1">
    <location>
        <begin position="1"/>
        <end position="35"/>
    </location>
</feature>
<feature type="domain" description="Ubiquitin-like" evidence="2">
    <location>
        <begin position="192"/>
        <end position="266"/>
    </location>
</feature>
<gene>
    <name evidence="3" type="ORF">RND81_06G215600</name>
</gene>
<feature type="compositionally biased region" description="Acidic residues" evidence="1">
    <location>
        <begin position="9"/>
        <end position="30"/>
    </location>
</feature>
<comment type="caution">
    <text evidence="3">The sequence shown here is derived from an EMBL/GenBank/DDBJ whole genome shotgun (WGS) entry which is preliminary data.</text>
</comment>
<dbReference type="InterPro" id="IPR022617">
    <property type="entry name" value="Rad60/SUMO-like_dom"/>
</dbReference>
<protein>
    <recommendedName>
        <fullName evidence="2">Ubiquitin-like domain-containing protein</fullName>
    </recommendedName>
</protein>
<dbReference type="EMBL" id="JBDFQZ010000006">
    <property type="protein sequence ID" value="KAK9716166.1"/>
    <property type="molecule type" value="Genomic_DNA"/>
</dbReference>
<dbReference type="InterPro" id="IPR029071">
    <property type="entry name" value="Ubiquitin-like_domsf"/>
</dbReference>
<dbReference type="Proteomes" id="UP001443914">
    <property type="component" value="Unassembled WGS sequence"/>
</dbReference>
<organism evidence="3 4">
    <name type="scientific">Saponaria officinalis</name>
    <name type="common">Common soapwort</name>
    <name type="synonym">Lychnis saponaria</name>
    <dbReference type="NCBI Taxonomy" id="3572"/>
    <lineage>
        <taxon>Eukaryota</taxon>
        <taxon>Viridiplantae</taxon>
        <taxon>Streptophyta</taxon>
        <taxon>Embryophyta</taxon>
        <taxon>Tracheophyta</taxon>
        <taxon>Spermatophyta</taxon>
        <taxon>Magnoliopsida</taxon>
        <taxon>eudicotyledons</taxon>
        <taxon>Gunneridae</taxon>
        <taxon>Pentapetalae</taxon>
        <taxon>Caryophyllales</taxon>
        <taxon>Caryophyllaceae</taxon>
        <taxon>Caryophylleae</taxon>
        <taxon>Saponaria</taxon>
    </lineage>
</organism>